<organism evidence="7">
    <name type="scientific">hydrothermal vent metagenome</name>
    <dbReference type="NCBI Taxonomy" id="652676"/>
    <lineage>
        <taxon>unclassified sequences</taxon>
        <taxon>metagenomes</taxon>
        <taxon>ecological metagenomes</taxon>
    </lineage>
</organism>
<evidence type="ECO:0000256" key="2">
    <source>
        <dbReference type="ARBA" id="ARBA00022475"/>
    </source>
</evidence>
<evidence type="ECO:0000256" key="3">
    <source>
        <dbReference type="ARBA" id="ARBA00022692"/>
    </source>
</evidence>
<comment type="subcellular location">
    <subcellularLocation>
        <location evidence="1">Cell membrane</location>
        <topology evidence="1">Multi-pass membrane protein</topology>
    </subcellularLocation>
</comment>
<reference evidence="7" key="1">
    <citation type="submission" date="2018-06" db="EMBL/GenBank/DDBJ databases">
        <authorList>
            <person name="Zhirakovskaya E."/>
        </authorList>
    </citation>
    <scope>NUCLEOTIDE SEQUENCE</scope>
</reference>
<name>A0A3B0R1D3_9ZZZZ</name>
<feature type="transmembrane region" description="Helical" evidence="6">
    <location>
        <begin position="116"/>
        <end position="135"/>
    </location>
</feature>
<keyword evidence="3 6" id="KW-0812">Transmembrane</keyword>
<evidence type="ECO:0000256" key="6">
    <source>
        <dbReference type="SAM" id="Phobius"/>
    </source>
</evidence>
<evidence type="ECO:0008006" key="8">
    <source>
        <dbReference type="Google" id="ProtNLM"/>
    </source>
</evidence>
<sequence length="157" mass="17662">MKITKKMKKMNNAITEVFEAVSRIILSLLLGVLLIALLWATIETFFELKAQFDHGVHEMLKVVMINSLGILAILEVFKTGLAYFASGRVKVTYIIDTVIVVVLTELMIFWFKDVGYEKVLLAIALILSLIVARILTIRFSPGRKKTEQTEIASFKAA</sequence>
<keyword evidence="5 6" id="KW-0472">Membrane</keyword>
<dbReference type="GO" id="GO:0005886">
    <property type="term" value="C:plasma membrane"/>
    <property type="evidence" value="ECO:0007669"/>
    <property type="project" value="UniProtKB-SubCell"/>
</dbReference>
<keyword evidence="2" id="KW-1003">Cell membrane</keyword>
<evidence type="ECO:0000256" key="1">
    <source>
        <dbReference type="ARBA" id="ARBA00004651"/>
    </source>
</evidence>
<dbReference type="Pfam" id="PF06146">
    <property type="entry name" value="PsiE"/>
    <property type="match status" value="1"/>
</dbReference>
<proteinExistence type="predicted"/>
<accession>A0A3B0R1D3</accession>
<evidence type="ECO:0000313" key="7">
    <source>
        <dbReference type="EMBL" id="VAV83016.1"/>
    </source>
</evidence>
<feature type="transmembrane region" description="Helical" evidence="6">
    <location>
        <begin position="62"/>
        <end position="84"/>
    </location>
</feature>
<protein>
    <recommendedName>
        <fullName evidence="8">Phosphate-starvation-inducible E</fullName>
    </recommendedName>
</protein>
<feature type="transmembrane region" description="Helical" evidence="6">
    <location>
        <begin position="20"/>
        <end position="42"/>
    </location>
</feature>
<feature type="transmembrane region" description="Helical" evidence="6">
    <location>
        <begin position="91"/>
        <end position="110"/>
    </location>
</feature>
<dbReference type="EMBL" id="UOEA01000034">
    <property type="protein sequence ID" value="VAV83016.1"/>
    <property type="molecule type" value="Genomic_DNA"/>
</dbReference>
<evidence type="ECO:0000256" key="4">
    <source>
        <dbReference type="ARBA" id="ARBA00022989"/>
    </source>
</evidence>
<keyword evidence="4 6" id="KW-1133">Transmembrane helix</keyword>
<dbReference type="InterPro" id="IPR020948">
    <property type="entry name" value="P_starv_induced_PsiE-like"/>
</dbReference>
<dbReference type="AlphaFoldDB" id="A0A3B0R1D3"/>
<evidence type="ECO:0000256" key="5">
    <source>
        <dbReference type="ARBA" id="ARBA00023136"/>
    </source>
</evidence>
<gene>
    <name evidence="7" type="ORF">MNBD_DELTA01-671</name>
</gene>